<sequence>MSTKSPTNQQLLAHNMSIFPDLLGRRLLVKYSWNELLAKLDSQQVNFNERYDHELGSQLVSTGINHVASFHFCQLVIFYALMQGYHNGRILNHKSSLFTAQQHMANFIKDRLDTLSAALEQNNKEPLPADLDMNYIQEMLWDNDLIPVSDLQLQILKMIMEEGVKKFDYDHQYYISAASLFFYKDFKFGEDLPYALSGSLISNHLRLLLPQVYLTLRELTYYYPNDCYLLYLCAQASIFLGYDQSALSYLRALINCYTKTGDFPLESNDSASLVHNFYNLMSLSLQLNTMDKGGYNNRNFFIRPACVDYSSDNFDEYDPSSLDEDSDGMDHVDNEELFNHVFDVLHKSGISSEEILKHYGSIQDKVAEFGEQYRKRIAGFELDTLSRHLQYVADIDAQNLSAALLNAKQAEAQSIAVLSQALLQGKGDTDDNKPLSAMMLKNIVSTTRANVAERGVAAISDLNGASVQDIYAQTKGKGGKNSASLKKYEKKLSAAIQREAFSYHFKERDASNSQHTSSFVEQRRADSAKLQARYQEAMSYLSQDGEKLLQEFAEDPWALSTDGQGLSPYGNTIYVSYDQYSKQQEMQRYFLQNCNFSQTRPFSTLYKQSSRDLVSLKFLFSAQDCTNWQEDVLDIDYDLPTDEKPTFINPVLTAGVDLNINAEDREDFLSSIGNLYDWIKAAKMKGDYDIYSDIMAIPLQEFIIRCNKNYSMLPMPEVELQMMQGPVFGLETLYAQYQQQHAPEHSGSSQTAAEPADAEYADAAAEYDPSAKFDAAVKAVEKAANDYYSKTADAMINDIHQLKETAGDPYFDDILKVTDIHKFIRQLIKAQGQESLDHAFSEQAELMLQLSHSLYLFNHEIKVPFLEHLLHLPKKWAHFSGEFAQALQSFSSRMSNPMWQGLQAQFSLGFEHMATSFFYELLYTPFLTKFKKPEFNGYSPIDVDYVRMVDQSKSYPLWSFGDDGAHELYLFSHLQALEPPVQSWVLRYVQDFIRNNQKSMPDLHLKSDPLLTVQDSLLAGSLSFDLNGLQLFVGSHLSAEQEALLDKYAQKDRYFKERYWDNAAAQWDNFSNSTNAKCRAEVLAFGKQALDLFAGGELAFNFDDSIQKCMVAFAEQPQLQRNAQSHYQVMQKYPRLTLVVYGPNLRALEDEFHLQNHIRHYLQALVGPAYFFYFVKEIYYISLPEAWAAFRSMSLPFLTVEASLDKDAFNTMQQAAQRDLKRLTHAQRQLQQRINTEATTAANNARKFGGGVGERQENWAQFHTKHFFVYLPLNQWPELVRCIKPQDMLLDDVYYPVAYTSSIQCNVHKIVETMSNSKGRKLLMSFVEGNKNKGGNKNKKKKNKAKSKAPESLAVMNRSFVDGSDEDFKWHQRFYLWGGSNEGLSAGANANVSATDMANVADRSDVICGVSTCYALSRQLSSELLYPGSLGNSEYLQALGIKAQALVLNGNDAELEAERDSDTFKLLPQKLLLLAQGLEEYISQHAPYSVSVIGYAYGSENSYIDLIFWDQVKGYKAVAKYMQAQKIMQVQHCFLQNM</sequence>
<name>A0A9D2AZT1_9GAMM</name>
<protein>
    <submittedName>
        <fullName evidence="2">Uncharacterized protein</fullName>
    </submittedName>
</protein>
<comment type="caution">
    <text evidence="2">The sequence shown here is derived from an EMBL/GenBank/DDBJ whole genome shotgun (WGS) entry which is preliminary data.</text>
</comment>
<feature type="compositionally biased region" description="Polar residues" evidence="1">
    <location>
        <begin position="739"/>
        <end position="751"/>
    </location>
</feature>
<proteinExistence type="predicted"/>
<organism evidence="2 3">
    <name type="scientific">Candidatus Anaerobiospirillum pullistercoris</name>
    <dbReference type="NCBI Taxonomy" id="2838452"/>
    <lineage>
        <taxon>Bacteria</taxon>
        <taxon>Pseudomonadati</taxon>
        <taxon>Pseudomonadota</taxon>
        <taxon>Gammaproteobacteria</taxon>
        <taxon>Aeromonadales</taxon>
        <taxon>Succinivibrionaceae</taxon>
        <taxon>Anaerobiospirillum</taxon>
    </lineage>
</organism>
<reference evidence="2" key="2">
    <citation type="submission" date="2021-04" db="EMBL/GenBank/DDBJ databases">
        <authorList>
            <person name="Gilroy R."/>
        </authorList>
    </citation>
    <scope>NUCLEOTIDE SEQUENCE</scope>
    <source>
        <strain evidence="2">USASDec5-558</strain>
    </source>
</reference>
<dbReference type="EMBL" id="DXEV01000006">
    <property type="protein sequence ID" value="HIX55885.1"/>
    <property type="molecule type" value="Genomic_DNA"/>
</dbReference>
<accession>A0A9D2AZT1</accession>
<evidence type="ECO:0000256" key="1">
    <source>
        <dbReference type="SAM" id="MobiDB-lite"/>
    </source>
</evidence>
<evidence type="ECO:0000313" key="2">
    <source>
        <dbReference type="EMBL" id="HIX55885.1"/>
    </source>
</evidence>
<feature type="region of interest" description="Disordered" evidence="1">
    <location>
        <begin position="1328"/>
        <end position="1351"/>
    </location>
</feature>
<dbReference type="Proteomes" id="UP000886829">
    <property type="component" value="Unassembled WGS sequence"/>
</dbReference>
<evidence type="ECO:0000313" key="3">
    <source>
        <dbReference type="Proteomes" id="UP000886829"/>
    </source>
</evidence>
<gene>
    <name evidence="2" type="ORF">H9850_00220</name>
</gene>
<feature type="region of interest" description="Disordered" evidence="1">
    <location>
        <begin position="739"/>
        <end position="760"/>
    </location>
</feature>
<feature type="compositionally biased region" description="Basic residues" evidence="1">
    <location>
        <begin position="1334"/>
        <end position="1347"/>
    </location>
</feature>
<reference evidence="2" key="1">
    <citation type="journal article" date="2021" name="PeerJ">
        <title>Extensive microbial diversity within the chicken gut microbiome revealed by metagenomics and culture.</title>
        <authorList>
            <person name="Gilroy R."/>
            <person name="Ravi A."/>
            <person name="Getino M."/>
            <person name="Pursley I."/>
            <person name="Horton D.L."/>
            <person name="Alikhan N.F."/>
            <person name="Baker D."/>
            <person name="Gharbi K."/>
            <person name="Hall N."/>
            <person name="Watson M."/>
            <person name="Adriaenssens E.M."/>
            <person name="Foster-Nyarko E."/>
            <person name="Jarju S."/>
            <person name="Secka A."/>
            <person name="Antonio M."/>
            <person name="Oren A."/>
            <person name="Chaudhuri R.R."/>
            <person name="La Ragione R."/>
            <person name="Hildebrand F."/>
            <person name="Pallen M.J."/>
        </authorList>
    </citation>
    <scope>NUCLEOTIDE SEQUENCE</scope>
    <source>
        <strain evidence="2">USASDec5-558</strain>
    </source>
</reference>